<evidence type="ECO:0000256" key="6">
    <source>
        <dbReference type="ARBA" id="ARBA00013376"/>
    </source>
</evidence>
<dbReference type="InterPro" id="IPR022697">
    <property type="entry name" value="HDH_short"/>
</dbReference>
<dbReference type="PANTHER" id="PTHR43070:SF5">
    <property type="entry name" value="HOMOSERINE DEHYDROGENASE"/>
    <property type="match status" value="1"/>
</dbReference>
<dbReference type="Pfam" id="PF03447">
    <property type="entry name" value="NAD_binding_3"/>
    <property type="match status" value="1"/>
</dbReference>
<evidence type="ECO:0000313" key="19">
    <source>
        <dbReference type="EMBL" id="WFD28707.1"/>
    </source>
</evidence>
<feature type="domain" description="Aspartate/homoserine dehydrogenase NAD-binding" evidence="18">
    <location>
        <begin position="11"/>
        <end position="129"/>
    </location>
</feature>
<dbReference type="InterPro" id="IPR036291">
    <property type="entry name" value="NAD(P)-bd_dom_sf"/>
</dbReference>
<evidence type="ECO:0000259" key="17">
    <source>
        <dbReference type="Pfam" id="PF00742"/>
    </source>
</evidence>
<evidence type="ECO:0000256" key="14">
    <source>
        <dbReference type="PIRNR" id="PIRNR036497"/>
    </source>
</evidence>
<comment type="cofactor">
    <cofactor evidence="1">
        <name>a metal cation</name>
        <dbReference type="ChEBI" id="CHEBI:25213"/>
    </cofactor>
</comment>
<dbReference type="GO" id="GO:0009088">
    <property type="term" value="P:threonine biosynthetic process"/>
    <property type="evidence" value="ECO:0007669"/>
    <property type="project" value="UniProtKB-KW"/>
</dbReference>
<dbReference type="InterPro" id="IPR005106">
    <property type="entry name" value="Asp/hSer_DH_NAD-bd"/>
</dbReference>
<comment type="pathway">
    <text evidence="2">Amino-acid biosynthesis; L-threonine biosynthesis; L-threonine from L-aspartate: step 3/5.</text>
</comment>
<comment type="similarity">
    <text evidence="4 14">Belongs to the homoserine dehydrogenase family.</text>
</comment>
<reference evidence="19" key="1">
    <citation type="submission" date="2023-03" db="EMBL/GenBank/DDBJ databases">
        <title>Mating type loci evolution in Malassezia.</title>
        <authorList>
            <person name="Coelho M.A."/>
        </authorList>
    </citation>
    <scope>NUCLEOTIDE SEQUENCE</scope>
    <source>
        <strain evidence="19">CBS 9557</strain>
    </source>
</reference>
<evidence type="ECO:0000256" key="2">
    <source>
        <dbReference type="ARBA" id="ARBA00005056"/>
    </source>
</evidence>
<dbReference type="GO" id="GO:0009086">
    <property type="term" value="P:methionine biosynthetic process"/>
    <property type="evidence" value="ECO:0007669"/>
    <property type="project" value="UniProtKB-KW"/>
</dbReference>
<keyword evidence="11 14" id="KW-0486">Methionine biosynthesis</keyword>
<evidence type="ECO:0000313" key="20">
    <source>
        <dbReference type="Proteomes" id="UP001213623"/>
    </source>
</evidence>
<evidence type="ECO:0000256" key="16">
    <source>
        <dbReference type="PIRSR" id="PIRSR036497-2"/>
    </source>
</evidence>
<evidence type="ECO:0000256" key="13">
    <source>
        <dbReference type="ARBA" id="ARBA00059589"/>
    </source>
</evidence>
<evidence type="ECO:0000256" key="8">
    <source>
        <dbReference type="ARBA" id="ARBA00022697"/>
    </source>
</evidence>
<evidence type="ECO:0000256" key="5">
    <source>
        <dbReference type="ARBA" id="ARBA00013213"/>
    </source>
</evidence>
<proteinExistence type="inferred from homology"/>
<organism evidence="19 20">
    <name type="scientific">Malassezia nana</name>
    <dbReference type="NCBI Taxonomy" id="180528"/>
    <lineage>
        <taxon>Eukaryota</taxon>
        <taxon>Fungi</taxon>
        <taxon>Dikarya</taxon>
        <taxon>Basidiomycota</taxon>
        <taxon>Ustilaginomycotina</taxon>
        <taxon>Malasseziomycetes</taxon>
        <taxon>Malasseziales</taxon>
        <taxon>Malasseziaceae</taxon>
        <taxon>Malassezia</taxon>
    </lineage>
</organism>
<dbReference type="Pfam" id="PF00742">
    <property type="entry name" value="Homoserine_dh"/>
    <property type="match status" value="1"/>
</dbReference>
<evidence type="ECO:0000256" key="4">
    <source>
        <dbReference type="ARBA" id="ARBA00006753"/>
    </source>
</evidence>
<dbReference type="EC" id="1.1.1.3" evidence="5 14"/>
<dbReference type="AlphaFoldDB" id="A0AAF0ELN5"/>
<protein>
    <recommendedName>
        <fullName evidence="6 14">Homoserine dehydrogenase</fullName>
        <shortName evidence="14">HDH</shortName>
        <ecNumber evidence="5 14">1.1.1.3</ecNumber>
    </recommendedName>
</protein>
<dbReference type="GO" id="GO:0050661">
    <property type="term" value="F:NADP binding"/>
    <property type="evidence" value="ECO:0007669"/>
    <property type="project" value="InterPro"/>
</dbReference>
<dbReference type="SUPFAM" id="SSF55347">
    <property type="entry name" value="Glyceraldehyde-3-phosphate dehydrogenase-like, C-terminal domain"/>
    <property type="match status" value="1"/>
</dbReference>
<name>A0AAF0ELN5_9BASI</name>
<evidence type="ECO:0000256" key="11">
    <source>
        <dbReference type="ARBA" id="ARBA00023167"/>
    </source>
</evidence>
<feature type="domain" description="Homoserine dehydrogenase catalytic" evidence="17">
    <location>
        <begin position="147"/>
        <end position="354"/>
    </location>
</feature>
<comment type="catalytic activity">
    <reaction evidence="12">
        <text>L-homoserine + NADP(+) = L-aspartate 4-semialdehyde + NADPH + H(+)</text>
        <dbReference type="Rhea" id="RHEA:15761"/>
        <dbReference type="ChEBI" id="CHEBI:15378"/>
        <dbReference type="ChEBI" id="CHEBI:57476"/>
        <dbReference type="ChEBI" id="CHEBI:57783"/>
        <dbReference type="ChEBI" id="CHEBI:58349"/>
        <dbReference type="ChEBI" id="CHEBI:537519"/>
        <dbReference type="EC" id="1.1.1.3"/>
    </reaction>
    <physiologicalReaction direction="right-to-left" evidence="12">
        <dbReference type="Rhea" id="RHEA:15763"/>
    </physiologicalReaction>
</comment>
<dbReference type="PANTHER" id="PTHR43070">
    <property type="match status" value="1"/>
</dbReference>
<keyword evidence="10 14" id="KW-0560">Oxidoreductase</keyword>
<comment type="pathway">
    <text evidence="3">Amino-acid biosynthesis; L-methionine biosynthesis via de novo pathway; L-homoserine from L-aspartate: step 3/3.</text>
</comment>
<dbReference type="InterPro" id="IPR001342">
    <property type="entry name" value="HDH_cat"/>
</dbReference>
<evidence type="ECO:0000259" key="18">
    <source>
        <dbReference type="Pfam" id="PF03447"/>
    </source>
</evidence>
<dbReference type="SUPFAM" id="SSF51735">
    <property type="entry name" value="NAD(P)-binding Rossmann-fold domains"/>
    <property type="match status" value="1"/>
</dbReference>
<feature type="binding site" evidence="16">
    <location>
        <position position="87"/>
    </location>
    <ligand>
        <name>NADPH</name>
        <dbReference type="ChEBI" id="CHEBI:57783"/>
    </ligand>
</feature>
<sequence>MTGQIDVAIIVLRQLATVPALSTLRVVALQNSKKTLLAQPGQALSLQDWKSQLENSSVSDLALDKLVSSLKELEASNQRHIAVIDNTSNDDVASFYPSFLEAGFSVVTPNKKAFSGSLDLFKAIEKANAKPYGPLTYQESTVGAGLPIIGSLNDLIVTGDKIKKIEGVLSGTMSYIFNEFSPAAGSSAKFSDIVRVARQNGYTEPHPGDDLSGSDVARKLTILSRLVPELADKLPEGFKSVDTQSLTPAGLAGEQDADTYMKRLPEFDTEFDQLRASAQEKKCVLRYVGLIDVEKNIIKAGLESYPADHPFATSLGGSDNIISFTTERYPRPLLVQGAGAGADVTAMGVVADLVRVAERRG</sequence>
<dbReference type="Gene3D" id="3.40.50.720">
    <property type="entry name" value="NAD(P)-binding Rossmann-like Domain"/>
    <property type="match status" value="1"/>
</dbReference>
<evidence type="ECO:0000256" key="3">
    <source>
        <dbReference type="ARBA" id="ARBA00005062"/>
    </source>
</evidence>
<feature type="active site" description="Proton donor" evidence="15">
    <location>
        <position position="219"/>
    </location>
</feature>
<dbReference type="EMBL" id="CP119898">
    <property type="protein sequence ID" value="WFD28707.1"/>
    <property type="molecule type" value="Genomic_DNA"/>
</dbReference>
<evidence type="ECO:0000256" key="15">
    <source>
        <dbReference type="PIRSR" id="PIRSR036497-1"/>
    </source>
</evidence>
<evidence type="ECO:0000256" key="7">
    <source>
        <dbReference type="ARBA" id="ARBA00022605"/>
    </source>
</evidence>
<dbReference type="InterPro" id="IPR011147">
    <property type="entry name" value="Bifunc_Aspkin/hSer_DH"/>
</dbReference>
<evidence type="ECO:0000256" key="10">
    <source>
        <dbReference type="ARBA" id="ARBA00023002"/>
    </source>
</evidence>
<dbReference type="Proteomes" id="UP001213623">
    <property type="component" value="Chromosome 7"/>
</dbReference>
<keyword evidence="9 14" id="KW-0521">NADP</keyword>
<keyword evidence="20" id="KW-1185">Reference proteome</keyword>
<feature type="binding site" evidence="16">
    <location>
        <position position="111"/>
    </location>
    <ligand>
        <name>NADPH</name>
        <dbReference type="ChEBI" id="CHEBI:57783"/>
    </ligand>
</feature>
<keyword evidence="7 14" id="KW-0028">Amino-acid biosynthesis</keyword>
<dbReference type="GO" id="GO:0009090">
    <property type="term" value="P:homoserine biosynthetic process"/>
    <property type="evidence" value="ECO:0007669"/>
    <property type="project" value="TreeGrafter"/>
</dbReference>
<comment type="function">
    <text evidence="13">Catalyzes the conversion of L-aspartate-beta-semialdehyde (L-Asa) to L-homoserine (L-Hse), the third step in the biosynthesis of amino acids that derive from aspartate (the aspartate family of amino acids), including methioinine and threonine, the latter of which is a precursor to isoleucine; production of homoserine leads to a branch-point in the pathway as it can either be O-phosphorylated for processing to threonine, or O-acylated for processing to methionine.</text>
</comment>
<evidence type="ECO:0000256" key="1">
    <source>
        <dbReference type="ARBA" id="ARBA00001920"/>
    </source>
</evidence>
<dbReference type="Gene3D" id="3.30.360.10">
    <property type="entry name" value="Dihydrodipicolinate Reductase, domain 2"/>
    <property type="match status" value="1"/>
</dbReference>
<dbReference type="PIRSF" id="PIRSF036497">
    <property type="entry name" value="HDH_short"/>
    <property type="match status" value="1"/>
</dbReference>
<accession>A0AAF0ELN5</accession>
<feature type="binding site" evidence="16">
    <location>
        <position position="204"/>
    </location>
    <ligand>
        <name>L-homoserine</name>
        <dbReference type="ChEBI" id="CHEBI:57476"/>
    </ligand>
</feature>
<gene>
    <name evidence="19" type="primary">HOM6</name>
    <name evidence="19" type="ORF">MNAN1_003720</name>
</gene>
<keyword evidence="8 14" id="KW-0791">Threonine biosynthesis</keyword>
<dbReference type="GO" id="GO:0004412">
    <property type="term" value="F:homoserine dehydrogenase activity"/>
    <property type="evidence" value="ECO:0007669"/>
    <property type="project" value="UniProtKB-EC"/>
</dbReference>
<evidence type="ECO:0000256" key="9">
    <source>
        <dbReference type="ARBA" id="ARBA00022857"/>
    </source>
</evidence>
<dbReference type="FunFam" id="3.30.360.10:FF:000006">
    <property type="entry name" value="Bifunctional aspartokinase/homoserine dehydrogenase"/>
    <property type="match status" value="1"/>
</dbReference>
<evidence type="ECO:0000256" key="12">
    <source>
        <dbReference type="ARBA" id="ARBA00048841"/>
    </source>
</evidence>